<reference evidence="7 8" key="1">
    <citation type="journal article" date="2006" name="Nature">
        <title>Global trends of whole-genome duplications revealed by the ciliate Paramecium tetraurelia.</title>
        <authorList>
            <consortium name="Genoscope"/>
            <person name="Aury J.-M."/>
            <person name="Jaillon O."/>
            <person name="Duret L."/>
            <person name="Noel B."/>
            <person name="Jubin C."/>
            <person name="Porcel B.M."/>
            <person name="Segurens B."/>
            <person name="Daubin V."/>
            <person name="Anthouard V."/>
            <person name="Aiach N."/>
            <person name="Arnaiz O."/>
            <person name="Billaut A."/>
            <person name="Beisson J."/>
            <person name="Blanc I."/>
            <person name="Bouhouche K."/>
            <person name="Camara F."/>
            <person name="Duharcourt S."/>
            <person name="Guigo R."/>
            <person name="Gogendeau D."/>
            <person name="Katinka M."/>
            <person name="Keller A.-M."/>
            <person name="Kissmehl R."/>
            <person name="Klotz C."/>
            <person name="Koll F."/>
            <person name="Le Moue A."/>
            <person name="Lepere C."/>
            <person name="Malinsky S."/>
            <person name="Nowacki M."/>
            <person name="Nowak J.K."/>
            <person name="Plattner H."/>
            <person name="Poulain J."/>
            <person name="Ruiz F."/>
            <person name="Serrano V."/>
            <person name="Zagulski M."/>
            <person name="Dessen P."/>
            <person name="Betermier M."/>
            <person name="Weissenbach J."/>
            <person name="Scarpelli C."/>
            <person name="Schachter V."/>
            <person name="Sperling L."/>
            <person name="Meyer E."/>
            <person name="Cohen J."/>
            <person name="Wincker P."/>
        </authorList>
    </citation>
    <scope>NUCLEOTIDE SEQUENCE [LARGE SCALE GENOMIC DNA]</scope>
    <source>
        <strain evidence="7 8">Stock d4-2</strain>
    </source>
</reference>
<dbReference type="Proteomes" id="UP000000600">
    <property type="component" value="Unassembled WGS sequence"/>
</dbReference>
<comment type="subcellular location">
    <subcellularLocation>
        <location evidence="1">Nucleus</location>
    </subcellularLocation>
</comment>
<proteinExistence type="inferred from homology"/>
<dbReference type="OrthoDB" id="289897at2759"/>
<protein>
    <recommendedName>
        <fullName evidence="6">HSF-type DNA-binding domain-containing protein</fullName>
    </recommendedName>
</protein>
<dbReference type="KEGG" id="ptm:GSPATT00028127001"/>
<dbReference type="InParanoid" id="A0BEX5"/>
<dbReference type="SUPFAM" id="SSF46785">
    <property type="entry name" value="Winged helix' DNA-binding domain"/>
    <property type="match status" value="1"/>
</dbReference>
<feature type="domain" description="HSF-type DNA-binding" evidence="6">
    <location>
        <begin position="15"/>
        <end position="118"/>
    </location>
</feature>
<organism evidence="7 8">
    <name type="scientific">Paramecium tetraurelia</name>
    <dbReference type="NCBI Taxonomy" id="5888"/>
    <lineage>
        <taxon>Eukaryota</taxon>
        <taxon>Sar</taxon>
        <taxon>Alveolata</taxon>
        <taxon>Ciliophora</taxon>
        <taxon>Intramacronucleata</taxon>
        <taxon>Oligohymenophorea</taxon>
        <taxon>Peniculida</taxon>
        <taxon>Parameciidae</taxon>
        <taxon>Paramecium</taxon>
    </lineage>
</organism>
<evidence type="ECO:0000256" key="2">
    <source>
        <dbReference type="ARBA" id="ARBA00023125"/>
    </source>
</evidence>
<dbReference type="RefSeq" id="XP_001424490.1">
    <property type="nucleotide sequence ID" value="XM_001424453.1"/>
</dbReference>
<evidence type="ECO:0000259" key="6">
    <source>
        <dbReference type="SMART" id="SM00415"/>
    </source>
</evidence>
<feature type="coiled-coil region" evidence="5">
    <location>
        <begin position="121"/>
        <end position="148"/>
    </location>
</feature>
<evidence type="ECO:0000256" key="4">
    <source>
        <dbReference type="RuleBase" id="RU004020"/>
    </source>
</evidence>
<accession>A0BEX5</accession>
<dbReference type="STRING" id="5888.A0BEX5"/>
<dbReference type="EMBL" id="CT867990">
    <property type="protein sequence ID" value="CAK57092.1"/>
    <property type="molecule type" value="Genomic_DNA"/>
</dbReference>
<dbReference type="HOGENOM" id="CLU_1117523_0_0_1"/>
<dbReference type="GeneID" id="5010274"/>
<keyword evidence="8" id="KW-1185">Reference proteome</keyword>
<gene>
    <name evidence="7" type="ORF">GSPATT00028127001</name>
</gene>
<dbReference type="InterPro" id="IPR036388">
    <property type="entry name" value="WH-like_DNA-bd_sf"/>
</dbReference>
<dbReference type="PANTHER" id="PTHR10015:SF206">
    <property type="entry name" value="HSF-TYPE DNA-BINDING DOMAIN-CONTAINING PROTEIN"/>
    <property type="match status" value="1"/>
</dbReference>
<keyword evidence="3" id="KW-0539">Nucleus</keyword>
<evidence type="ECO:0000313" key="8">
    <source>
        <dbReference type="Proteomes" id="UP000000600"/>
    </source>
</evidence>
<dbReference type="GO" id="GO:0003700">
    <property type="term" value="F:DNA-binding transcription factor activity"/>
    <property type="evidence" value="ECO:0007669"/>
    <property type="project" value="InterPro"/>
</dbReference>
<dbReference type="AlphaFoldDB" id="A0BEX5"/>
<dbReference type="Pfam" id="PF00447">
    <property type="entry name" value="HSF_DNA-bind"/>
    <property type="match status" value="1"/>
</dbReference>
<dbReference type="eggNOG" id="KOG0627">
    <property type="taxonomic scope" value="Eukaryota"/>
</dbReference>
<dbReference type="InterPro" id="IPR036390">
    <property type="entry name" value="WH_DNA-bd_sf"/>
</dbReference>
<evidence type="ECO:0000256" key="5">
    <source>
        <dbReference type="SAM" id="Coils"/>
    </source>
</evidence>
<keyword evidence="5" id="KW-0175">Coiled coil</keyword>
<dbReference type="OMA" id="IFGNLMY"/>
<dbReference type="Gene3D" id="1.10.10.10">
    <property type="entry name" value="Winged helix-like DNA-binding domain superfamily/Winged helix DNA-binding domain"/>
    <property type="match status" value="1"/>
</dbReference>
<keyword evidence="2" id="KW-0238">DNA-binding</keyword>
<dbReference type="InterPro" id="IPR000232">
    <property type="entry name" value="HSF_DNA-bd"/>
</dbReference>
<dbReference type="PRINTS" id="PR00056">
    <property type="entry name" value="HSFDOMAIN"/>
</dbReference>
<dbReference type="GO" id="GO:0005634">
    <property type="term" value="C:nucleus"/>
    <property type="evidence" value="ECO:0007669"/>
    <property type="project" value="UniProtKB-SubCell"/>
</dbReference>
<name>A0BEX5_PARTE</name>
<comment type="similarity">
    <text evidence="4">Belongs to the HSF family.</text>
</comment>
<dbReference type="FunFam" id="1.10.10.10:FF:001178">
    <property type="entry name" value="Uncharacterized protein"/>
    <property type="match status" value="1"/>
</dbReference>
<evidence type="ECO:0000256" key="3">
    <source>
        <dbReference type="ARBA" id="ARBA00023242"/>
    </source>
</evidence>
<dbReference type="PANTHER" id="PTHR10015">
    <property type="entry name" value="HEAT SHOCK TRANSCRIPTION FACTOR"/>
    <property type="match status" value="1"/>
</dbReference>
<sequence>MKELQKEFENRGEKQRQKFLRHLYGMLDVLISNIRQNPKNEQIITWCEHGFVIQNVDEFKTQLLPTNFKHNNYQSFMRQLNKYGFKIKSKENQKAYFTHPTIREQKRETKRVLTIKKNSQKLDYKNELKILKAQLDDLKEGQRILNKQFQLSIKIMMKLQSHYARLNMMTLHTVGFANIFGNLMYTNHKKIWGNIGGDLFQFQLNSIVQGFPELLDTKLQTPIMSNLGTPLPFYQFFGQMKEFTNLLLQ</sequence>
<dbReference type="SMART" id="SM00415">
    <property type="entry name" value="HSF"/>
    <property type="match status" value="1"/>
</dbReference>
<evidence type="ECO:0000313" key="7">
    <source>
        <dbReference type="EMBL" id="CAK57092.1"/>
    </source>
</evidence>
<dbReference type="GO" id="GO:0043565">
    <property type="term" value="F:sequence-specific DNA binding"/>
    <property type="evidence" value="ECO:0007669"/>
    <property type="project" value="InterPro"/>
</dbReference>
<evidence type="ECO:0000256" key="1">
    <source>
        <dbReference type="ARBA" id="ARBA00004123"/>
    </source>
</evidence>